<dbReference type="InterPro" id="IPR004090">
    <property type="entry name" value="Chemotax_Me-accpt_rcpt"/>
</dbReference>
<evidence type="ECO:0000256" key="11">
    <source>
        <dbReference type="SAM" id="Phobius"/>
    </source>
</evidence>
<evidence type="ECO:0000256" key="8">
    <source>
        <dbReference type="ARBA" id="ARBA00023224"/>
    </source>
</evidence>
<keyword evidence="8 10" id="KW-0807">Transducer</keyword>
<feature type="domain" description="HAMP" evidence="13">
    <location>
        <begin position="310"/>
        <end position="362"/>
    </location>
</feature>
<feature type="domain" description="Methyl-accepting transducer" evidence="12">
    <location>
        <begin position="367"/>
        <end position="603"/>
    </location>
</feature>
<accession>A0A1H1XSQ2</accession>
<dbReference type="RefSeq" id="WP_090208017.1">
    <property type="nucleotide sequence ID" value="NZ_LT629777.1"/>
</dbReference>
<evidence type="ECO:0000256" key="6">
    <source>
        <dbReference type="ARBA" id="ARBA00022989"/>
    </source>
</evidence>
<evidence type="ECO:0000259" key="14">
    <source>
        <dbReference type="PROSITE" id="PS51753"/>
    </source>
</evidence>
<dbReference type="InterPro" id="IPR004089">
    <property type="entry name" value="MCPsignal_dom"/>
</dbReference>
<dbReference type="Proteomes" id="UP000199524">
    <property type="component" value="Chromosome I"/>
</dbReference>
<name>A0A1H1XSQ2_9PSED</name>
<dbReference type="SUPFAM" id="SSF58104">
    <property type="entry name" value="Methyl-accepting chemotaxis protein (MCP) signaling domain"/>
    <property type="match status" value="1"/>
</dbReference>
<dbReference type="PANTHER" id="PTHR32089:SF120">
    <property type="entry name" value="METHYL-ACCEPTING CHEMOTAXIS PROTEIN TLPQ"/>
    <property type="match status" value="1"/>
</dbReference>
<sequence length="639" mass="68650">MLAPLNRMLENISVRAKLTLGFGIVMLLTLLIATTGWLGIQALGERSDRILDIAKLNDLTRDVRNGRLLYSANPDAERAAAVVKLLDDIDSQLAHDRLVFHSQASLPLLETANMVAKSYRAHFNDFSQAVQARDATRAVFGGHADAAVAQLKKLMEMATSPSGDQAQIDSLVKAQTLVQQARFQLRGYSYSLKPELQKPARDAIEEAIAYSQALATRLPAAMTADVQGLQQAMSRYRDTVALFAEAQAKADSAQVQIDGDIKNLLATTQQLAQDQIDQRQDDVLDARNLLAGALLAAMLLGIFAAWTITRLIVGPLMETLRRAEQVANGNLSDNAVVSRRDELGQLQLSMQRMTLNLRELIGGLRDGVVRISGAAEQLSAITEQTRNGVNNQRQETDQVATAMNEMAATVQEVARNAEQASSAAVSASQEARAGDEVLAQAMAQIERLAGEVGNSTVAMNDLKQESDKIGSVLDVIKSVAQQTNLLALNAAIEAARAGEAGRGFAVVADEVRSLAQRTQSSTEEIEQLISGLQGGTDKVAISLESSRALTHSSVELTRQAGASLHGISESVQAIESMNHQIATAAEEQSAVAEEINRSVINVRDISEQTSTASEETASSSVELTRLGNHLQMLVGKFTL</sequence>
<keyword evidence="4" id="KW-0145">Chemotaxis</keyword>
<evidence type="ECO:0000256" key="2">
    <source>
        <dbReference type="ARBA" id="ARBA00022475"/>
    </source>
</evidence>
<gene>
    <name evidence="15" type="ORF">SAMN05216598_4049</name>
</gene>
<evidence type="ECO:0000256" key="1">
    <source>
        <dbReference type="ARBA" id="ARBA00004651"/>
    </source>
</evidence>
<keyword evidence="3" id="KW-0488">Methylation</keyword>
<feature type="transmembrane region" description="Helical" evidence="11">
    <location>
        <begin position="289"/>
        <end position="308"/>
    </location>
</feature>
<keyword evidence="7 11" id="KW-0472">Membrane</keyword>
<evidence type="ECO:0000259" key="13">
    <source>
        <dbReference type="PROSITE" id="PS50885"/>
    </source>
</evidence>
<dbReference type="Pfam" id="PF16591">
    <property type="entry name" value="HBM"/>
    <property type="match status" value="1"/>
</dbReference>
<dbReference type="GO" id="GO:0007165">
    <property type="term" value="P:signal transduction"/>
    <property type="evidence" value="ECO:0007669"/>
    <property type="project" value="UniProtKB-KW"/>
</dbReference>
<protein>
    <submittedName>
        <fullName evidence="15">Methyl-accepting chemotaxis protein</fullName>
    </submittedName>
</protein>
<keyword evidence="5 11" id="KW-0812">Transmembrane</keyword>
<dbReference type="PRINTS" id="PR00260">
    <property type="entry name" value="CHEMTRNSDUCR"/>
</dbReference>
<dbReference type="CDD" id="cd06225">
    <property type="entry name" value="HAMP"/>
    <property type="match status" value="1"/>
</dbReference>
<dbReference type="AlphaFoldDB" id="A0A1H1XSQ2"/>
<dbReference type="InterPro" id="IPR003660">
    <property type="entry name" value="HAMP_dom"/>
</dbReference>
<keyword evidence="16" id="KW-1185">Reference proteome</keyword>
<dbReference type="CDD" id="cd11386">
    <property type="entry name" value="MCP_signal"/>
    <property type="match status" value="1"/>
</dbReference>
<dbReference type="GO" id="GO:0004888">
    <property type="term" value="F:transmembrane signaling receptor activity"/>
    <property type="evidence" value="ECO:0007669"/>
    <property type="project" value="InterPro"/>
</dbReference>
<dbReference type="PROSITE" id="PS50111">
    <property type="entry name" value="CHEMOTAXIS_TRANSDUC_2"/>
    <property type="match status" value="1"/>
</dbReference>
<evidence type="ECO:0000256" key="3">
    <source>
        <dbReference type="ARBA" id="ARBA00022481"/>
    </source>
</evidence>
<evidence type="ECO:0000256" key="9">
    <source>
        <dbReference type="ARBA" id="ARBA00029447"/>
    </source>
</evidence>
<dbReference type="PROSITE" id="PS50885">
    <property type="entry name" value="HAMP"/>
    <property type="match status" value="1"/>
</dbReference>
<dbReference type="PROSITE" id="PS51753">
    <property type="entry name" value="HBM"/>
    <property type="match status" value="1"/>
</dbReference>
<proteinExistence type="inferred from homology"/>
<keyword evidence="6 11" id="KW-1133">Transmembrane helix</keyword>
<feature type="domain" description="HBM" evidence="14">
    <location>
        <begin position="45"/>
        <end position="283"/>
    </location>
</feature>
<dbReference type="GeneID" id="300208963"/>
<keyword evidence="2" id="KW-1003">Cell membrane</keyword>
<dbReference type="SMART" id="SM01358">
    <property type="entry name" value="HBM"/>
    <property type="match status" value="1"/>
</dbReference>
<dbReference type="GO" id="GO:0006935">
    <property type="term" value="P:chemotaxis"/>
    <property type="evidence" value="ECO:0007669"/>
    <property type="project" value="UniProtKB-KW"/>
</dbReference>
<comment type="similarity">
    <text evidence="9">Belongs to the methyl-accepting chemotaxis (MCP) protein family.</text>
</comment>
<evidence type="ECO:0000313" key="15">
    <source>
        <dbReference type="EMBL" id="SDT12192.1"/>
    </source>
</evidence>
<organism evidence="15 16">
    <name type="scientific">Pseudomonas asplenii</name>
    <dbReference type="NCBI Taxonomy" id="53407"/>
    <lineage>
        <taxon>Bacteria</taxon>
        <taxon>Pseudomonadati</taxon>
        <taxon>Pseudomonadota</taxon>
        <taxon>Gammaproteobacteria</taxon>
        <taxon>Pseudomonadales</taxon>
        <taxon>Pseudomonadaceae</taxon>
        <taxon>Pseudomonas</taxon>
    </lineage>
</organism>
<dbReference type="SMART" id="SM00283">
    <property type="entry name" value="MA"/>
    <property type="match status" value="1"/>
</dbReference>
<feature type="transmembrane region" description="Helical" evidence="11">
    <location>
        <begin position="20"/>
        <end position="40"/>
    </location>
</feature>
<dbReference type="GO" id="GO:0005886">
    <property type="term" value="C:plasma membrane"/>
    <property type="evidence" value="ECO:0007669"/>
    <property type="project" value="UniProtKB-SubCell"/>
</dbReference>
<dbReference type="Pfam" id="PF00015">
    <property type="entry name" value="MCPsignal"/>
    <property type="match status" value="1"/>
</dbReference>
<evidence type="ECO:0000259" key="12">
    <source>
        <dbReference type="PROSITE" id="PS50111"/>
    </source>
</evidence>
<dbReference type="PANTHER" id="PTHR32089">
    <property type="entry name" value="METHYL-ACCEPTING CHEMOTAXIS PROTEIN MCPB"/>
    <property type="match status" value="1"/>
</dbReference>
<evidence type="ECO:0000256" key="5">
    <source>
        <dbReference type="ARBA" id="ARBA00022692"/>
    </source>
</evidence>
<dbReference type="FunFam" id="1.10.287.950:FF:000001">
    <property type="entry name" value="Methyl-accepting chemotaxis sensory transducer"/>
    <property type="match status" value="1"/>
</dbReference>
<dbReference type="Gene3D" id="1.10.287.950">
    <property type="entry name" value="Methyl-accepting chemotaxis protein"/>
    <property type="match status" value="1"/>
</dbReference>
<evidence type="ECO:0000256" key="4">
    <source>
        <dbReference type="ARBA" id="ARBA00022500"/>
    </source>
</evidence>
<dbReference type="InterPro" id="IPR032255">
    <property type="entry name" value="HBM"/>
</dbReference>
<comment type="subcellular location">
    <subcellularLocation>
        <location evidence="1">Cell membrane</location>
        <topology evidence="1">Multi-pass membrane protein</topology>
    </subcellularLocation>
</comment>
<evidence type="ECO:0000256" key="10">
    <source>
        <dbReference type="PROSITE-ProRule" id="PRU00284"/>
    </source>
</evidence>
<evidence type="ECO:0000313" key="16">
    <source>
        <dbReference type="Proteomes" id="UP000199524"/>
    </source>
</evidence>
<dbReference type="Pfam" id="PF00672">
    <property type="entry name" value="HAMP"/>
    <property type="match status" value="1"/>
</dbReference>
<dbReference type="SMART" id="SM00304">
    <property type="entry name" value="HAMP"/>
    <property type="match status" value="2"/>
</dbReference>
<evidence type="ECO:0000256" key="7">
    <source>
        <dbReference type="ARBA" id="ARBA00023136"/>
    </source>
</evidence>
<reference evidence="16" key="1">
    <citation type="submission" date="2016-10" db="EMBL/GenBank/DDBJ databases">
        <authorList>
            <person name="Varghese N."/>
            <person name="Submissions S."/>
        </authorList>
    </citation>
    <scope>NUCLEOTIDE SEQUENCE [LARGE SCALE GENOMIC DNA]</scope>
    <source>
        <strain evidence="16">ATCC 23835</strain>
    </source>
</reference>
<dbReference type="Gene3D" id="1.20.1440.210">
    <property type="match status" value="2"/>
</dbReference>
<dbReference type="EMBL" id="LT629777">
    <property type="protein sequence ID" value="SDT12192.1"/>
    <property type="molecule type" value="Genomic_DNA"/>
</dbReference>